<dbReference type="InterPro" id="IPR002104">
    <property type="entry name" value="Integrase_catalytic"/>
</dbReference>
<keyword evidence="1" id="KW-0233">DNA recombination</keyword>
<evidence type="ECO:0000259" key="2">
    <source>
        <dbReference type="PROSITE" id="PS51898"/>
    </source>
</evidence>
<dbReference type="RefSeq" id="WP_311787502.1">
    <property type="nucleotide sequence ID" value="NZ_JALDYY010000010.1"/>
</dbReference>
<name>A0AAE3U467_9HYPH</name>
<dbReference type="InterPro" id="IPR011010">
    <property type="entry name" value="DNA_brk_join_enz"/>
</dbReference>
<sequence length="398" mass="45623">MPITMLDSGPTCSDHDGVPRLWSTIWAQWFPLQQSRKATARKLTAANFVYEVADELHGTRSLDRFLCDGDVTSLKSVLSAVFFRLRNKAVKDGKNMGTQFDDAMRFVIDILEKHREDESGEAVQDALTKLVYQYRDTNLNVNSAPPQIRALPEEVINDLFEIFNPLSSRNPFRTIALRWRNFMFFLLLLETGMRRGESALLTSTSLYTQFDSRRQVNSFWLNIRQTVDEDPRYEAPSLKTVNATRQIPVSASLAAVMNLYELEYRPQAYSEFFVISQKSNPISLRQLNQILEVATKHLLDEVKESLARRGVQSVSCHELRHSCACMRLRRHLDQGLTLPAAQEKLRDFFGWSSDSNMPIYYSRAEFEPKASETWNQVMDSTVAVLRRVGFNVAEADDA</sequence>
<dbReference type="Proteomes" id="UP001161580">
    <property type="component" value="Unassembled WGS sequence"/>
</dbReference>
<dbReference type="GO" id="GO:0015074">
    <property type="term" value="P:DNA integration"/>
    <property type="evidence" value="ECO:0007669"/>
    <property type="project" value="InterPro"/>
</dbReference>
<evidence type="ECO:0000313" key="4">
    <source>
        <dbReference type="Proteomes" id="UP001161580"/>
    </source>
</evidence>
<dbReference type="CDD" id="cd00397">
    <property type="entry name" value="DNA_BRE_C"/>
    <property type="match status" value="1"/>
</dbReference>
<proteinExistence type="predicted"/>
<dbReference type="GO" id="GO:0006310">
    <property type="term" value="P:DNA recombination"/>
    <property type="evidence" value="ECO:0007669"/>
    <property type="project" value="UniProtKB-KW"/>
</dbReference>
<evidence type="ECO:0000313" key="3">
    <source>
        <dbReference type="EMBL" id="MDI7923098.1"/>
    </source>
</evidence>
<feature type="domain" description="Tyr recombinase" evidence="2">
    <location>
        <begin position="146"/>
        <end position="379"/>
    </location>
</feature>
<keyword evidence="4" id="KW-1185">Reference proteome</keyword>
<dbReference type="EMBL" id="JALDYZ010000006">
    <property type="protein sequence ID" value="MDI7923098.1"/>
    <property type="molecule type" value="Genomic_DNA"/>
</dbReference>
<reference evidence="3" key="1">
    <citation type="submission" date="2022-03" db="EMBL/GenBank/DDBJ databases">
        <title>Fererhizobium litorale gen. nov., sp. nov., isolated from sandy sediments of the Sea of Japan seashore.</title>
        <authorList>
            <person name="Romanenko L."/>
            <person name="Kurilenko V."/>
            <person name="Otstavnykh N."/>
            <person name="Svetashev V."/>
            <person name="Tekutyeva L."/>
            <person name="Isaeva M."/>
            <person name="Mikhailov V."/>
        </authorList>
    </citation>
    <scope>NUCLEOTIDE SEQUENCE</scope>
    <source>
        <strain evidence="3">KMM 9576</strain>
    </source>
</reference>
<comment type="caution">
    <text evidence="3">The sequence shown here is derived from an EMBL/GenBank/DDBJ whole genome shotgun (WGS) entry which is preliminary data.</text>
</comment>
<dbReference type="Pfam" id="PF00589">
    <property type="entry name" value="Phage_integrase"/>
    <property type="match status" value="1"/>
</dbReference>
<dbReference type="GO" id="GO:0003677">
    <property type="term" value="F:DNA binding"/>
    <property type="evidence" value="ECO:0007669"/>
    <property type="project" value="InterPro"/>
</dbReference>
<accession>A0AAE3U467</accession>
<protein>
    <submittedName>
        <fullName evidence="3">Site-specific integrase</fullName>
    </submittedName>
</protein>
<dbReference type="InterPro" id="IPR013762">
    <property type="entry name" value="Integrase-like_cat_sf"/>
</dbReference>
<dbReference type="AlphaFoldDB" id="A0AAE3U467"/>
<dbReference type="PROSITE" id="PS51898">
    <property type="entry name" value="TYR_RECOMBINASE"/>
    <property type="match status" value="1"/>
</dbReference>
<organism evidence="3 4">
    <name type="scientific">Ferirhizobium litorale</name>
    <dbReference type="NCBI Taxonomy" id="2927786"/>
    <lineage>
        <taxon>Bacteria</taxon>
        <taxon>Pseudomonadati</taxon>
        <taxon>Pseudomonadota</taxon>
        <taxon>Alphaproteobacteria</taxon>
        <taxon>Hyphomicrobiales</taxon>
        <taxon>Rhizobiaceae</taxon>
        <taxon>Ferirhizobium</taxon>
    </lineage>
</organism>
<dbReference type="SUPFAM" id="SSF56349">
    <property type="entry name" value="DNA breaking-rejoining enzymes"/>
    <property type="match status" value="1"/>
</dbReference>
<dbReference type="Gene3D" id="1.10.443.10">
    <property type="entry name" value="Intergrase catalytic core"/>
    <property type="match status" value="1"/>
</dbReference>
<gene>
    <name evidence="3" type="ORF">MRS75_13515</name>
</gene>
<evidence type="ECO:0000256" key="1">
    <source>
        <dbReference type="ARBA" id="ARBA00023172"/>
    </source>
</evidence>